<feature type="compositionally biased region" description="Acidic residues" evidence="1">
    <location>
        <begin position="40"/>
        <end position="54"/>
    </location>
</feature>
<accession>A0A850DXB1</accession>
<dbReference type="RefSeq" id="WP_175325924.1">
    <property type="nucleotide sequence ID" value="NZ_BAAAWP010000001.1"/>
</dbReference>
<feature type="compositionally biased region" description="Low complexity" evidence="1">
    <location>
        <begin position="11"/>
        <end position="20"/>
    </location>
</feature>
<evidence type="ECO:0000256" key="1">
    <source>
        <dbReference type="SAM" id="MobiDB-lite"/>
    </source>
</evidence>
<feature type="region of interest" description="Disordered" evidence="1">
    <location>
        <begin position="1"/>
        <end position="54"/>
    </location>
</feature>
<protein>
    <submittedName>
        <fullName evidence="2">Uncharacterized protein</fullName>
    </submittedName>
</protein>
<dbReference type="AlphaFoldDB" id="A0A850DXB1"/>
<feature type="compositionally biased region" description="Basic and acidic residues" evidence="1">
    <location>
        <begin position="22"/>
        <end position="34"/>
    </location>
</feature>
<evidence type="ECO:0000313" key="2">
    <source>
        <dbReference type="EMBL" id="NUU28172.1"/>
    </source>
</evidence>
<dbReference type="EMBL" id="JABMCG010000099">
    <property type="protein sequence ID" value="NUU28172.1"/>
    <property type="molecule type" value="Genomic_DNA"/>
</dbReference>
<sequence length="54" mass="5911">MTYSQPDPAEETTQAEAPEQPDTDRSNLEEHGEEAAALEIDSEDVPTGDETPEH</sequence>
<organism evidence="2 3">
    <name type="scientific">Curtobacterium citreum</name>
    <dbReference type="NCBI Taxonomy" id="2036"/>
    <lineage>
        <taxon>Bacteria</taxon>
        <taxon>Bacillati</taxon>
        <taxon>Actinomycetota</taxon>
        <taxon>Actinomycetes</taxon>
        <taxon>Micrococcales</taxon>
        <taxon>Microbacteriaceae</taxon>
        <taxon>Curtobacterium</taxon>
    </lineage>
</organism>
<proteinExistence type="predicted"/>
<gene>
    <name evidence="2" type="ORF">HP467_08625</name>
</gene>
<reference evidence="2 3" key="1">
    <citation type="submission" date="2020-05" db="EMBL/GenBank/DDBJ databases">
        <title>Genome Sequencing of Type Strains.</title>
        <authorList>
            <person name="Lemaire J.F."/>
            <person name="Inderbitzin P."/>
            <person name="Gregorio O.A."/>
            <person name="Collins S.B."/>
            <person name="Wespe N."/>
            <person name="Knight-Connoni V."/>
        </authorList>
    </citation>
    <scope>NUCLEOTIDE SEQUENCE [LARGE SCALE GENOMIC DNA]</scope>
    <source>
        <strain evidence="2 3">DSM 20512</strain>
    </source>
</reference>
<evidence type="ECO:0000313" key="3">
    <source>
        <dbReference type="Proteomes" id="UP000539146"/>
    </source>
</evidence>
<comment type="caution">
    <text evidence="2">The sequence shown here is derived from an EMBL/GenBank/DDBJ whole genome shotgun (WGS) entry which is preliminary data.</text>
</comment>
<name>A0A850DXB1_9MICO</name>
<dbReference type="Proteomes" id="UP000539146">
    <property type="component" value="Unassembled WGS sequence"/>
</dbReference>